<dbReference type="AlphaFoldDB" id="A0AAE1E0E6"/>
<proteinExistence type="predicted"/>
<comment type="caution">
    <text evidence="1">The sequence shown here is derived from an EMBL/GenBank/DDBJ whole genome shotgun (WGS) entry which is preliminary data.</text>
</comment>
<keyword evidence="2" id="KW-1185">Reference proteome</keyword>
<protein>
    <submittedName>
        <fullName evidence="1">Uncharacterized protein</fullName>
    </submittedName>
</protein>
<name>A0AAE1E0E6_9GAST</name>
<dbReference type="EMBL" id="JAWDGP010001773">
    <property type="protein sequence ID" value="KAK3788263.1"/>
    <property type="molecule type" value="Genomic_DNA"/>
</dbReference>
<sequence length="85" mass="9629">MQKLRIPLCKTCKQRQLDTAVASSWFMQSSTCTEDCGWDCQDLYSRSSHSLARSSTNSGQFPAWRRGKATGLHDEVIIVSEICWV</sequence>
<evidence type="ECO:0000313" key="2">
    <source>
        <dbReference type="Proteomes" id="UP001283361"/>
    </source>
</evidence>
<evidence type="ECO:0000313" key="1">
    <source>
        <dbReference type="EMBL" id="KAK3788263.1"/>
    </source>
</evidence>
<gene>
    <name evidence="1" type="ORF">RRG08_026997</name>
</gene>
<reference evidence="1" key="1">
    <citation type="journal article" date="2023" name="G3 (Bethesda)">
        <title>A reference genome for the long-term kleptoplast-retaining sea slug Elysia crispata morphotype clarki.</title>
        <authorList>
            <person name="Eastman K.E."/>
            <person name="Pendleton A.L."/>
            <person name="Shaikh M.A."/>
            <person name="Suttiyut T."/>
            <person name="Ogas R."/>
            <person name="Tomko P."/>
            <person name="Gavelis G."/>
            <person name="Widhalm J.R."/>
            <person name="Wisecaver J.H."/>
        </authorList>
    </citation>
    <scope>NUCLEOTIDE SEQUENCE</scope>
    <source>
        <strain evidence="1">ECLA1</strain>
    </source>
</reference>
<dbReference type="Proteomes" id="UP001283361">
    <property type="component" value="Unassembled WGS sequence"/>
</dbReference>
<accession>A0AAE1E0E6</accession>
<organism evidence="1 2">
    <name type="scientific">Elysia crispata</name>
    <name type="common">lettuce slug</name>
    <dbReference type="NCBI Taxonomy" id="231223"/>
    <lineage>
        <taxon>Eukaryota</taxon>
        <taxon>Metazoa</taxon>
        <taxon>Spiralia</taxon>
        <taxon>Lophotrochozoa</taxon>
        <taxon>Mollusca</taxon>
        <taxon>Gastropoda</taxon>
        <taxon>Heterobranchia</taxon>
        <taxon>Euthyneura</taxon>
        <taxon>Panpulmonata</taxon>
        <taxon>Sacoglossa</taxon>
        <taxon>Placobranchoidea</taxon>
        <taxon>Plakobranchidae</taxon>
        <taxon>Elysia</taxon>
    </lineage>
</organism>